<name>A0A7R9HST4_9NEOP</name>
<evidence type="ECO:0000313" key="1">
    <source>
        <dbReference type="EMBL" id="CAD7433463.1"/>
    </source>
</evidence>
<dbReference type="AlphaFoldDB" id="A0A7R9HST4"/>
<protein>
    <submittedName>
        <fullName evidence="1">Uncharacterized protein</fullName>
    </submittedName>
</protein>
<dbReference type="EMBL" id="OB796469">
    <property type="protein sequence ID" value="CAD7433463.1"/>
    <property type="molecule type" value="Genomic_DNA"/>
</dbReference>
<organism evidence="1">
    <name type="scientific">Timema monikensis</name>
    <dbReference type="NCBI Taxonomy" id="170555"/>
    <lineage>
        <taxon>Eukaryota</taxon>
        <taxon>Metazoa</taxon>
        <taxon>Ecdysozoa</taxon>
        <taxon>Arthropoda</taxon>
        <taxon>Hexapoda</taxon>
        <taxon>Insecta</taxon>
        <taxon>Pterygota</taxon>
        <taxon>Neoptera</taxon>
        <taxon>Polyneoptera</taxon>
        <taxon>Phasmatodea</taxon>
        <taxon>Timematodea</taxon>
        <taxon>Timematoidea</taxon>
        <taxon>Timematidae</taxon>
        <taxon>Timema</taxon>
    </lineage>
</organism>
<gene>
    <name evidence="1" type="ORF">TMSB3V08_LOCUS10137</name>
</gene>
<sequence>MSKTEITSFESRLGALRTSFSHPKLDHRNPRSEQRSIKLRALTSSSSELLRFLSVLLSTCGLTLKALADNNHATVTDEVQHNVLCHLQILMNEFTRCFPEYGYDDMKIIVIFDPRYVPTKPKGLPDEIQGEVIELQNDSSVRDSFESVNSRFYDPGNSVPLEEQKDGGGPELQGRGCRSGLLCSLFGQLVENWLSAVALNGVHDVPVQRLRFHARCFARTALEVKYVAINTIKGMIRKMREDNLI</sequence>
<proteinExistence type="predicted"/>
<reference evidence="1" key="1">
    <citation type="submission" date="2020-11" db="EMBL/GenBank/DDBJ databases">
        <authorList>
            <person name="Tran Van P."/>
        </authorList>
    </citation>
    <scope>NUCLEOTIDE SEQUENCE</scope>
</reference>
<accession>A0A7R9HST4</accession>